<dbReference type="AlphaFoldDB" id="A0A1G6A304"/>
<dbReference type="GO" id="GO:0008933">
    <property type="term" value="F:peptidoglycan lytic transglycosylase activity"/>
    <property type="evidence" value="ECO:0007669"/>
    <property type="project" value="InterPro"/>
</dbReference>
<dbReference type="InterPro" id="IPR023346">
    <property type="entry name" value="Lysozyme-like_dom_sf"/>
</dbReference>
<keyword evidence="2" id="KW-0472">Membrane</keyword>
<dbReference type="CDD" id="cd13403">
    <property type="entry name" value="MLTF-like"/>
    <property type="match status" value="1"/>
</dbReference>
<dbReference type="InterPro" id="IPR000189">
    <property type="entry name" value="Transglyc_AS"/>
</dbReference>
<dbReference type="Gene3D" id="3.40.190.10">
    <property type="entry name" value="Periplasmic binding protein-like II"/>
    <property type="match status" value="2"/>
</dbReference>
<organism evidence="4 5">
    <name type="scientific">Desulfonatronum thiosulfatophilum</name>
    <dbReference type="NCBI Taxonomy" id="617002"/>
    <lineage>
        <taxon>Bacteria</taxon>
        <taxon>Pseudomonadati</taxon>
        <taxon>Thermodesulfobacteriota</taxon>
        <taxon>Desulfovibrionia</taxon>
        <taxon>Desulfovibrionales</taxon>
        <taxon>Desulfonatronaceae</taxon>
        <taxon>Desulfonatronum</taxon>
    </lineage>
</organism>
<evidence type="ECO:0000313" key="4">
    <source>
        <dbReference type="EMBL" id="SDB02373.1"/>
    </source>
</evidence>
<gene>
    <name evidence="4" type="ORF">SAMN05660653_00080</name>
</gene>
<dbReference type="STRING" id="617002.SAMN05660653_00080"/>
<protein>
    <submittedName>
        <fullName evidence="4">Membrane-bound lytic murein transglycosylase F</fullName>
    </submittedName>
</protein>
<feature type="domain" description="Transglycosylase SLT" evidence="3">
    <location>
        <begin position="299"/>
        <end position="408"/>
    </location>
</feature>
<feature type="transmembrane region" description="Helical" evidence="2">
    <location>
        <begin position="12"/>
        <end position="33"/>
    </location>
</feature>
<dbReference type="EMBL" id="FMXO01000001">
    <property type="protein sequence ID" value="SDB02373.1"/>
    <property type="molecule type" value="Genomic_DNA"/>
</dbReference>
<keyword evidence="2" id="KW-0812">Transmembrane</keyword>
<dbReference type="Proteomes" id="UP000198771">
    <property type="component" value="Unassembled WGS sequence"/>
</dbReference>
<keyword evidence="5" id="KW-1185">Reference proteome</keyword>
<dbReference type="Pfam" id="PF01464">
    <property type="entry name" value="SLT"/>
    <property type="match status" value="1"/>
</dbReference>
<reference evidence="4 5" key="1">
    <citation type="submission" date="2016-10" db="EMBL/GenBank/DDBJ databases">
        <authorList>
            <person name="de Groot N.N."/>
        </authorList>
    </citation>
    <scope>NUCLEOTIDE SEQUENCE [LARGE SCALE GENOMIC DNA]</scope>
    <source>
        <strain evidence="4 5">ASO4-2</strain>
    </source>
</reference>
<dbReference type="PANTHER" id="PTHR37423:SF2">
    <property type="entry name" value="MEMBRANE-BOUND LYTIC MUREIN TRANSGLYCOSYLASE C"/>
    <property type="match status" value="1"/>
</dbReference>
<dbReference type="RefSeq" id="WP_161946131.1">
    <property type="nucleotide sequence ID" value="NZ_FMXO01000001.1"/>
</dbReference>
<keyword evidence="2" id="KW-1133">Transmembrane helix</keyword>
<evidence type="ECO:0000256" key="2">
    <source>
        <dbReference type="SAM" id="Phobius"/>
    </source>
</evidence>
<dbReference type="Gene3D" id="1.10.530.10">
    <property type="match status" value="1"/>
</dbReference>
<name>A0A1G6A304_9BACT</name>
<accession>A0A1G6A304</accession>
<comment type="similarity">
    <text evidence="1">Belongs to the transglycosylase Slt family.</text>
</comment>
<dbReference type="SUPFAM" id="SSF53850">
    <property type="entry name" value="Periplasmic binding protein-like II"/>
    <property type="match status" value="1"/>
</dbReference>
<evidence type="ECO:0000259" key="3">
    <source>
        <dbReference type="Pfam" id="PF01464"/>
    </source>
</evidence>
<sequence>MKNIVSTLPGPRARLLIFLLVFVQLILVNNMLWNARPPGLIAPVIRVLAPESELVHSQISPYGPGLERELVELFAEQAGMHPVWIHMDSAGAAWDELSRHRADLLVGAGYAPPRHLLDVLVAPVSAGPTYARHSVGVVHQRNNQGSPDLSDLCAEQLLLPENTLLRQTYARLLDDLACTTPALFTNEGSLPVQFAAMVESDARYTLVDTGRFTLWEPFYADLQLADSLDASLEYRWFWRGDHAGPAKHLERFWKTMITDSELTRIQDKYLGFLPDRSDHFALRHFLETLQRELPRYSKTILKAAERHEIDPLLLIALIYHESMFDASAVSRTGVRGIMQITQATAQALGLDDPMNPTGSIMAGAAYLRQLWDRLDRPDIAEWDRWFLALSAYNQGLGHTWDAMRLAGEFGLVETSWNDVKTVFPLLSQQEYFSRARHGYTRGFEAVAHVEAIRYYYYILHGLFVLERPEGKHLGRLGFAPFLS</sequence>
<evidence type="ECO:0000313" key="5">
    <source>
        <dbReference type="Proteomes" id="UP000198771"/>
    </source>
</evidence>
<evidence type="ECO:0000256" key="1">
    <source>
        <dbReference type="ARBA" id="ARBA00007734"/>
    </source>
</evidence>
<dbReference type="SUPFAM" id="SSF53955">
    <property type="entry name" value="Lysozyme-like"/>
    <property type="match status" value="1"/>
</dbReference>
<proteinExistence type="inferred from homology"/>
<dbReference type="GO" id="GO:0000270">
    <property type="term" value="P:peptidoglycan metabolic process"/>
    <property type="evidence" value="ECO:0007669"/>
    <property type="project" value="InterPro"/>
</dbReference>
<dbReference type="OrthoDB" id="9801695at2"/>
<dbReference type="GO" id="GO:0016020">
    <property type="term" value="C:membrane"/>
    <property type="evidence" value="ECO:0007669"/>
    <property type="project" value="InterPro"/>
</dbReference>
<dbReference type="PANTHER" id="PTHR37423">
    <property type="entry name" value="SOLUBLE LYTIC MUREIN TRANSGLYCOSYLASE-RELATED"/>
    <property type="match status" value="1"/>
</dbReference>
<dbReference type="InterPro" id="IPR008258">
    <property type="entry name" value="Transglycosylase_SLT_dom_1"/>
</dbReference>
<dbReference type="PROSITE" id="PS00922">
    <property type="entry name" value="TRANSGLYCOSYLASE"/>
    <property type="match status" value="1"/>
</dbReference>